<dbReference type="Proteomes" id="UP000306229">
    <property type="component" value="Chromosome"/>
</dbReference>
<proteinExistence type="predicted"/>
<evidence type="ECO:0000313" key="2">
    <source>
        <dbReference type="Proteomes" id="UP000306229"/>
    </source>
</evidence>
<dbReference type="OrthoDB" id="980944at2"/>
<reference evidence="1 2" key="1">
    <citation type="submission" date="2019-05" db="EMBL/GenBank/DDBJ databases">
        <title>Algicella ahnfeltiae gen. nov., sp. nov., a novel marine bacterium of the family Flavobacteriaceae isolated from a red alga.</title>
        <authorList>
            <person name="Nedashkovskaya O.I."/>
            <person name="Kukhlevskiy A.D."/>
            <person name="Kim S.-G."/>
            <person name="Zhukova N.V."/>
            <person name="Mikhailov V.V."/>
        </authorList>
    </citation>
    <scope>NUCLEOTIDE SEQUENCE [LARGE SCALE GENOMIC DNA]</scope>
    <source>
        <strain evidence="1 2">10Alg115</strain>
    </source>
</reference>
<sequence>MLTKNTEYVAGNTIIFKFSNTNNEKPNLYVSNSYGSTLIEPIIDSDILNFEIPELLSNKTGVVHWKLLSKESLSGKFYIHPKQKTETLETYLGPPSIGAGGSDFSMLVVIPTDIYDNPLADSTKVIVKHQFLKNQNDDIIIMKNRIAHKKIYSEKKIGRILVSSECLDLNSKENTLNVMPGIPTDFSISFQRNHDYSDGNQITTFSTSIIKDTYGNIVSDGTFVNFFITNNSKNILKTSGTTVNGIAVAKMIHPDHEENWSIKAFIEGMAESDVIELSYKSIISDFEVHFTENNRTITVGPLKSFMNQMIPDGLEVLLSVYEGNQILKTLSKNSSKGFTTFNLDYNTFPSKSYTLKIKTAKIEKTFPNTKL</sequence>
<dbReference type="AlphaFoldDB" id="A0A5B7U2C6"/>
<evidence type="ECO:0000313" key="1">
    <source>
        <dbReference type="EMBL" id="QCX41092.1"/>
    </source>
</evidence>
<protein>
    <submittedName>
        <fullName evidence="1">Uncharacterized protein</fullName>
    </submittedName>
</protein>
<organism evidence="1 2">
    <name type="scientific">Aureibaculum algae</name>
    <dbReference type="NCBI Taxonomy" id="2584122"/>
    <lineage>
        <taxon>Bacteria</taxon>
        <taxon>Pseudomonadati</taxon>
        <taxon>Bacteroidota</taxon>
        <taxon>Flavobacteriia</taxon>
        <taxon>Flavobacteriales</taxon>
        <taxon>Flavobacteriaceae</taxon>
        <taxon>Aureibaculum</taxon>
    </lineage>
</organism>
<keyword evidence="2" id="KW-1185">Reference proteome</keyword>
<gene>
    <name evidence="1" type="ORF">FF125_16205</name>
</gene>
<accession>A0A5B7U2C6</accession>
<dbReference type="KEGG" id="fbe:FF125_16205"/>
<name>A0A5B7U2C6_9FLAO</name>
<dbReference type="EMBL" id="CP040749">
    <property type="protein sequence ID" value="QCX41092.1"/>
    <property type="molecule type" value="Genomic_DNA"/>
</dbReference>